<name>A0AAP9GC02_9VIBR</name>
<dbReference type="Proteomes" id="UP000390336">
    <property type="component" value="Chromosome 1"/>
</dbReference>
<organism evidence="2 4">
    <name type="scientific">Vibrio owensii</name>
    <dbReference type="NCBI Taxonomy" id="696485"/>
    <lineage>
        <taxon>Bacteria</taxon>
        <taxon>Pseudomonadati</taxon>
        <taxon>Pseudomonadota</taxon>
        <taxon>Gammaproteobacteria</taxon>
        <taxon>Vibrionales</taxon>
        <taxon>Vibrionaceae</taxon>
        <taxon>Vibrio</taxon>
    </lineage>
</organism>
<accession>A0AAP9GC02</accession>
<evidence type="ECO:0000313" key="2">
    <source>
        <dbReference type="EMBL" id="QGH47282.1"/>
    </source>
</evidence>
<evidence type="ECO:0000313" key="4">
    <source>
        <dbReference type="Proteomes" id="UP000390336"/>
    </source>
</evidence>
<dbReference type="EMBL" id="CP033138">
    <property type="protein sequence ID" value="AYO18075.1"/>
    <property type="molecule type" value="Genomic_DNA"/>
</dbReference>
<dbReference type="AlphaFoldDB" id="A0AAP9GC02"/>
<keyword evidence="3" id="KW-1185">Reference proteome</keyword>
<protein>
    <submittedName>
        <fullName evidence="2">Uncharacterized protein</fullName>
    </submittedName>
</protein>
<gene>
    <name evidence="2" type="ORF">APZ19_09365</name>
    <name evidence="1" type="ORF">D0812_27435</name>
</gene>
<sequence>MSMKQLRAAIAPCCGLGANREEVDAALNSVSAQLGTQEQLLVETLNILEHSLKAIRLDAMTEELLQNHYSAIKAIREALNYQEVLGLPCAVTVSDDSVTVESLRMPMLNVPPRQFASNVASEPIQVCQIDEYEWSSLYFDKLREMVSQPGPLQLMPKVASSQIDQIIHNLFSTYWVGSLSYGPIKSQRSQLYKNLKDQLTGYWTGHTAYHMLVTGGFIVDGPRGKAKAITTLGSMFREEMESSYDALQTNSTNLCQSTSSIAVPIEKEEEIKLNERHLLNIIVDSFNIPWDAAQSIKSIERRVQAAIQQRDFTRAGRLDNVSVAIRNVHNHCARLLKL</sequence>
<reference evidence="2 4" key="1">
    <citation type="journal article" date="2015" name="Genome Announc.">
        <title>Draft Genome Sequence of Vibrio owensii Strain SH-14, Which Causes Shrimp Acute Hepatopancreatic Necrosis Disease.</title>
        <authorList>
            <person name="Liu L."/>
            <person name="Xiao J."/>
            <person name="Xia X."/>
            <person name="Pan Y."/>
            <person name="Yan S."/>
            <person name="Wang Y."/>
        </authorList>
    </citation>
    <scope>NUCLEOTIDE SEQUENCE [LARGE SCALE GENOMIC DNA]</scope>
    <source>
        <strain evidence="2 4">SH14</strain>
    </source>
</reference>
<dbReference type="Proteomes" id="UP000272136">
    <property type="component" value="Chromosome 2"/>
</dbReference>
<reference evidence="2" key="3">
    <citation type="submission" date="2019-11" db="EMBL/GenBank/DDBJ databases">
        <title>Complete genome sequence of Vibrio owensii SH-14 isolated from shrimp with acute hepatopancreatic necrosis diease.</title>
        <authorList>
            <person name="Liang X."/>
            <person name="Wang Y."/>
        </authorList>
    </citation>
    <scope>NUCLEOTIDE SEQUENCE</scope>
    <source>
        <strain evidence="2">SH14</strain>
    </source>
</reference>
<reference evidence="1 3" key="2">
    <citation type="submission" date="2018-10" db="EMBL/GenBank/DDBJ databases">
        <title>Whole Genome of Vibrio owensii strain 170502, isolated from Acute Hepatopancreatic Necrosis Disease (AHPND) shrimp.</title>
        <authorList>
            <person name="Yan M."/>
            <person name="Wang X."/>
            <person name="Wang Y."/>
        </authorList>
    </citation>
    <scope>NUCLEOTIDE SEQUENCE [LARGE SCALE GENOMIC DNA]</scope>
    <source>
        <strain evidence="1 3">1700302</strain>
    </source>
</reference>
<dbReference type="EMBL" id="CP045859">
    <property type="protein sequence ID" value="QGH47282.1"/>
    <property type="molecule type" value="Genomic_DNA"/>
</dbReference>
<proteinExistence type="predicted"/>
<dbReference type="RefSeq" id="WP_054824838.1">
    <property type="nucleotide sequence ID" value="NZ_CP033138.1"/>
</dbReference>
<evidence type="ECO:0000313" key="3">
    <source>
        <dbReference type="Proteomes" id="UP000272136"/>
    </source>
</evidence>
<evidence type="ECO:0000313" key="1">
    <source>
        <dbReference type="EMBL" id="AYO18075.1"/>
    </source>
</evidence>